<proteinExistence type="predicted"/>
<accession>A0AC35TXR0</accession>
<sequence>MIQGFQPPRQMIMPPPPDYDKNSTCKRARRVPSSSRRAGAFNDCYEHDESIYEEPQTPPLPKKHPKQTPAPRKHIETLSKQAESITPNQSRRDYRYNYPPTTQPHPQTSAIRQAGFVDSSNPGMNAQMNAWRAINYGYPPQQHPNTQFQFTSPPSGQRRFY</sequence>
<name>A0AC35TXR0_9BILA</name>
<organism evidence="1 2">
    <name type="scientific">Rhabditophanes sp. KR3021</name>
    <dbReference type="NCBI Taxonomy" id="114890"/>
    <lineage>
        <taxon>Eukaryota</taxon>
        <taxon>Metazoa</taxon>
        <taxon>Ecdysozoa</taxon>
        <taxon>Nematoda</taxon>
        <taxon>Chromadorea</taxon>
        <taxon>Rhabditida</taxon>
        <taxon>Tylenchina</taxon>
        <taxon>Panagrolaimomorpha</taxon>
        <taxon>Strongyloidoidea</taxon>
        <taxon>Alloionematidae</taxon>
        <taxon>Rhabditophanes</taxon>
    </lineage>
</organism>
<protein>
    <submittedName>
        <fullName evidence="2">Uncharacterized protein</fullName>
    </submittedName>
</protein>
<evidence type="ECO:0000313" key="1">
    <source>
        <dbReference type="Proteomes" id="UP000095286"/>
    </source>
</evidence>
<dbReference type="WBParaSite" id="RSKR_0000532000.1">
    <property type="protein sequence ID" value="RSKR_0000532000.1"/>
    <property type="gene ID" value="RSKR_0000532000"/>
</dbReference>
<reference evidence="2" key="1">
    <citation type="submission" date="2016-11" db="UniProtKB">
        <authorList>
            <consortium name="WormBaseParasite"/>
        </authorList>
    </citation>
    <scope>IDENTIFICATION</scope>
    <source>
        <strain evidence="2">KR3021</strain>
    </source>
</reference>
<dbReference type="Proteomes" id="UP000095286">
    <property type="component" value="Unplaced"/>
</dbReference>
<evidence type="ECO:0000313" key="2">
    <source>
        <dbReference type="WBParaSite" id="RSKR_0000532000.1"/>
    </source>
</evidence>